<dbReference type="Pfam" id="PF01909">
    <property type="entry name" value="NTP_transf_2"/>
    <property type="match status" value="1"/>
</dbReference>
<sequence>MDKLTNKLQLIEEGLKSFISKNKDIKALLSIGSYSQGAFDSFSDMDLFVFTDKPADYMSWDDATWAEPLGKIISRRVFRDRGDGVDKNKLVTETGIMYDLTFVPMNHLRVIRFYLGLKRRNLQFLLPGFLKNGIGTAVARFYDTIKRGCHIHHDTIGLGKIVPYLRAAYSQQSPVFPDKKAFANSYNNFWQSCYTASVKLTKGEYYHNLLLYDNYMKHQLLRAMEWLAITDDPSVDVFFNGARLQQWGPHDVYERILPTLFHDDVLEMQYCLLRSAALYQELSAALAQAYGFALNKQFEAFVINFIEHTAIPYTRRRLSKV</sequence>
<dbReference type="RefSeq" id="WP_220248258.1">
    <property type="nucleotide sequence ID" value="NZ_JAICCF010000001.1"/>
</dbReference>
<proteinExistence type="predicted"/>
<evidence type="ECO:0000259" key="1">
    <source>
        <dbReference type="Pfam" id="PF01909"/>
    </source>
</evidence>
<dbReference type="Gene3D" id="1.20.120.330">
    <property type="entry name" value="Nucleotidyltransferases domain 2"/>
    <property type="match status" value="1"/>
</dbReference>
<reference evidence="2 3" key="1">
    <citation type="submission" date="2021-08" db="EMBL/GenBank/DDBJ databases">
        <title>The genome sequence of Chitinophaga sp. B61.</title>
        <authorList>
            <person name="Zhang X."/>
        </authorList>
    </citation>
    <scope>NUCLEOTIDE SEQUENCE [LARGE SCALE GENOMIC DNA]</scope>
    <source>
        <strain evidence="2 3">B61</strain>
    </source>
</reference>
<keyword evidence="3" id="KW-1185">Reference proteome</keyword>
<protein>
    <submittedName>
        <fullName evidence="2">Aminoglycoside 6-adenylyltransferase</fullName>
    </submittedName>
</protein>
<gene>
    <name evidence="2" type="ORF">K1Y79_01645</name>
</gene>
<comment type="caution">
    <text evidence="2">The sequence shown here is derived from an EMBL/GenBank/DDBJ whole genome shotgun (WGS) entry which is preliminary data.</text>
</comment>
<dbReference type="SUPFAM" id="SSF81631">
    <property type="entry name" value="PAP/OAS1 substrate-binding domain"/>
    <property type="match status" value="1"/>
</dbReference>
<organism evidence="2 3">
    <name type="scientific">Chitinophaga rhizophila</name>
    <dbReference type="NCBI Taxonomy" id="2866212"/>
    <lineage>
        <taxon>Bacteria</taxon>
        <taxon>Pseudomonadati</taxon>
        <taxon>Bacteroidota</taxon>
        <taxon>Chitinophagia</taxon>
        <taxon>Chitinophagales</taxon>
        <taxon>Chitinophagaceae</taxon>
        <taxon>Chitinophaga</taxon>
    </lineage>
</organism>
<dbReference type="EMBL" id="JAICCF010000001">
    <property type="protein sequence ID" value="MBW8683025.1"/>
    <property type="molecule type" value="Genomic_DNA"/>
</dbReference>
<dbReference type="Proteomes" id="UP000812961">
    <property type="component" value="Unassembled WGS sequence"/>
</dbReference>
<feature type="domain" description="Polymerase nucleotidyl transferase" evidence="1">
    <location>
        <begin position="14"/>
        <end position="56"/>
    </location>
</feature>
<evidence type="ECO:0000313" key="3">
    <source>
        <dbReference type="Proteomes" id="UP000812961"/>
    </source>
</evidence>
<dbReference type="Gene3D" id="3.30.460.10">
    <property type="entry name" value="Beta Polymerase, domain 2"/>
    <property type="match status" value="1"/>
</dbReference>
<dbReference type="InterPro" id="IPR043519">
    <property type="entry name" value="NT_sf"/>
</dbReference>
<dbReference type="Pfam" id="PF04439">
    <property type="entry name" value="Adenyl_transf"/>
    <property type="match status" value="1"/>
</dbReference>
<dbReference type="InterPro" id="IPR002934">
    <property type="entry name" value="Polymerase_NTP_transf_dom"/>
</dbReference>
<dbReference type="InterPro" id="IPR007530">
    <property type="entry name" value="Aminoglycoside_adenylylTfrase"/>
</dbReference>
<dbReference type="SUPFAM" id="SSF81301">
    <property type="entry name" value="Nucleotidyltransferase"/>
    <property type="match status" value="1"/>
</dbReference>
<accession>A0ABS7G6W1</accession>
<evidence type="ECO:0000313" key="2">
    <source>
        <dbReference type="EMBL" id="MBW8683025.1"/>
    </source>
</evidence>
<name>A0ABS7G6W1_9BACT</name>